<comment type="caution">
    <text evidence="1">The sequence shown here is derived from an EMBL/GenBank/DDBJ whole genome shotgun (WGS) entry which is preliminary data.</text>
</comment>
<dbReference type="PANTHER" id="PTHR46191:SF2">
    <property type="entry name" value="HALOACID DEHALOGENASE-LIKE HYDROLASE DOMAIN-CONTAINING PROTEIN 3"/>
    <property type="match status" value="1"/>
</dbReference>
<dbReference type="Gene3D" id="3.40.50.1000">
    <property type="entry name" value="HAD superfamily/HAD-like"/>
    <property type="match status" value="1"/>
</dbReference>
<dbReference type="SFLD" id="SFLDS00003">
    <property type="entry name" value="Haloacid_Dehalogenase"/>
    <property type="match status" value="1"/>
</dbReference>
<dbReference type="Pfam" id="PF00702">
    <property type="entry name" value="Hydrolase"/>
    <property type="match status" value="1"/>
</dbReference>
<sequence>MANSPQPRVIFLDAVGTLFGVAGSVGAVYADLAQHHGIEADPAALNQAFFKAFRAAPEMAFPGSDPAAVPEQEYRWWRVIAQQTFSSAGVLDRFVDFDSFFADLYAYFATAAPWELYPDVPPALDRWRRRGITLGVISNFDTRLYQVLEELNLATYFSSVTLSSEAGAAKPDPLIFATALQKHRCDASQAWHIGDSKTDDFEGAKAAGLHGILVKRPVSGQP</sequence>
<dbReference type="InterPro" id="IPR044924">
    <property type="entry name" value="HAD-SF_hydro_IA_REG-2-like_cap"/>
</dbReference>
<dbReference type="SFLD" id="SFLDG01129">
    <property type="entry name" value="C1.5:_HAD__Beta-PGM__Phosphata"/>
    <property type="match status" value="1"/>
</dbReference>
<dbReference type="InterPro" id="IPR006439">
    <property type="entry name" value="HAD-SF_hydro_IA"/>
</dbReference>
<dbReference type="EMBL" id="JAMPKX010000002">
    <property type="protein sequence ID" value="MEP0946855.1"/>
    <property type="molecule type" value="Genomic_DNA"/>
</dbReference>
<dbReference type="PRINTS" id="PR00413">
    <property type="entry name" value="HADHALOGNASE"/>
</dbReference>
<evidence type="ECO:0000313" key="2">
    <source>
        <dbReference type="Proteomes" id="UP001482513"/>
    </source>
</evidence>
<dbReference type="InterPro" id="IPR051828">
    <property type="entry name" value="HAD-like_hydrolase_domain"/>
</dbReference>
<organism evidence="1 2">
    <name type="scientific">Leptolyngbya subtilissima DQ-A4</name>
    <dbReference type="NCBI Taxonomy" id="2933933"/>
    <lineage>
        <taxon>Bacteria</taxon>
        <taxon>Bacillati</taxon>
        <taxon>Cyanobacteriota</taxon>
        <taxon>Cyanophyceae</taxon>
        <taxon>Leptolyngbyales</taxon>
        <taxon>Leptolyngbyaceae</taxon>
        <taxon>Leptolyngbya group</taxon>
        <taxon>Leptolyngbya</taxon>
    </lineage>
</organism>
<dbReference type="PANTHER" id="PTHR46191">
    <property type="match status" value="1"/>
</dbReference>
<dbReference type="CDD" id="cd16415">
    <property type="entry name" value="HAD_dREG-2_like"/>
    <property type="match status" value="1"/>
</dbReference>
<keyword evidence="1" id="KW-0378">Hydrolase</keyword>
<keyword evidence="2" id="KW-1185">Reference proteome</keyword>
<dbReference type="InterPro" id="IPR023214">
    <property type="entry name" value="HAD_sf"/>
</dbReference>
<reference evidence="1 2" key="1">
    <citation type="submission" date="2022-04" db="EMBL/GenBank/DDBJ databases">
        <title>Positive selection, recombination, and allopatry shape intraspecific diversity of widespread and dominant cyanobacteria.</title>
        <authorList>
            <person name="Wei J."/>
            <person name="Shu W."/>
            <person name="Hu C."/>
        </authorList>
    </citation>
    <scope>NUCLEOTIDE SEQUENCE [LARGE SCALE GENOMIC DNA]</scope>
    <source>
        <strain evidence="1 2">DQ-A4</strain>
    </source>
</reference>
<dbReference type="InterPro" id="IPR011949">
    <property type="entry name" value="HAD-SF_hydro_IA_REG-2-like"/>
</dbReference>
<dbReference type="InterPro" id="IPR036412">
    <property type="entry name" value="HAD-like_sf"/>
</dbReference>
<name>A0ABV0K248_9CYAN</name>
<gene>
    <name evidence="1" type="ORF">NC992_08220</name>
</gene>
<proteinExistence type="predicted"/>
<dbReference type="GO" id="GO:0016787">
    <property type="term" value="F:hydrolase activity"/>
    <property type="evidence" value="ECO:0007669"/>
    <property type="project" value="UniProtKB-KW"/>
</dbReference>
<dbReference type="InterPro" id="IPR006549">
    <property type="entry name" value="HAD-SF_hydro_IIIA"/>
</dbReference>
<dbReference type="NCBIfam" id="TIGR02252">
    <property type="entry name" value="DREG-2"/>
    <property type="match status" value="1"/>
</dbReference>
<accession>A0ABV0K248</accession>
<dbReference type="NCBIfam" id="TIGR01549">
    <property type="entry name" value="HAD-SF-IA-v1"/>
    <property type="match status" value="1"/>
</dbReference>
<dbReference type="RefSeq" id="WP_190696957.1">
    <property type="nucleotide sequence ID" value="NZ_JAMPKX010000002.1"/>
</dbReference>
<dbReference type="SUPFAM" id="SSF56784">
    <property type="entry name" value="HAD-like"/>
    <property type="match status" value="1"/>
</dbReference>
<dbReference type="Gene3D" id="1.10.150.720">
    <property type="entry name" value="Haloacid dehalogenase-like hydrolase"/>
    <property type="match status" value="1"/>
</dbReference>
<dbReference type="Proteomes" id="UP001482513">
    <property type="component" value="Unassembled WGS sequence"/>
</dbReference>
<dbReference type="NCBIfam" id="TIGR01662">
    <property type="entry name" value="HAD-SF-IIIA"/>
    <property type="match status" value="1"/>
</dbReference>
<protein>
    <submittedName>
        <fullName evidence="1">HAD family hydrolase</fullName>
    </submittedName>
</protein>
<evidence type="ECO:0000313" key="1">
    <source>
        <dbReference type="EMBL" id="MEP0946855.1"/>
    </source>
</evidence>